<reference evidence="4" key="1">
    <citation type="submission" date="2022-11" db="UniProtKB">
        <authorList>
            <consortium name="WormBaseParasite"/>
        </authorList>
    </citation>
    <scope>IDENTIFICATION</scope>
</reference>
<feature type="compositionally biased region" description="Polar residues" evidence="1">
    <location>
        <begin position="198"/>
        <end position="211"/>
    </location>
</feature>
<keyword evidence="2" id="KW-1133">Transmembrane helix</keyword>
<feature type="region of interest" description="Disordered" evidence="1">
    <location>
        <begin position="1"/>
        <end position="24"/>
    </location>
</feature>
<evidence type="ECO:0000313" key="3">
    <source>
        <dbReference type="Proteomes" id="UP000887574"/>
    </source>
</evidence>
<feature type="transmembrane region" description="Helical" evidence="2">
    <location>
        <begin position="118"/>
        <end position="138"/>
    </location>
</feature>
<organism evidence="3 4">
    <name type="scientific">Ditylenchus dipsaci</name>
    <dbReference type="NCBI Taxonomy" id="166011"/>
    <lineage>
        <taxon>Eukaryota</taxon>
        <taxon>Metazoa</taxon>
        <taxon>Ecdysozoa</taxon>
        <taxon>Nematoda</taxon>
        <taxon>Chromadorea</taxon>
        <taxon>Rhabditida</taxon>
        <taxon>Tylenchina</taxon>
        <taxon>Tylenchomorpha</taxon>
        <taxon>Sphaerularioidea</taxon>
        <taxon>Anguinidae</taxon>
        <taxon>Anguininae</taxon>
        <taxon>Ditylenchus</taxon>
    </lineage>
</organism>
<name>A0A915CNP5_9BILA</name>
<feature type="compositionally biased region" description="Basic residues" evidence="1">
    <location>
        <begin position="278"/>
        <end position="291"/>
    </location>
</feature>
<dbReference type="AlphaFoldDB" id="A0A915CNP5"/>
<proteinExistence type="predicted"/>
<feature type="region of interest" description="Disordered" evidence="1">
    <location>
        <begin position="152"/>
        <end position="297"/>
    </location>
</feature>
<keyword evidence="2" id="KW-0472">Membrane</keyword>
<dbReference type="Proteomes" id="UP000887574">
    <property type="component" value="Unplaced"/>
</dbReference>
<accession>A0A915CNP5</accession>
<evidence type="ECO:0000256" key="2">
    <source>
        <dbReference type="SAM" id="Phobius"/>
    </source>
</evidence>
<feature type="compositionally biased region" description="Low complexity" evidence="1">
    <location>
        <begin position="171"/>
        <end position="183"/>
    </location>
</feature>
<feature type="compositionally biased region" description="Polar residues" evidence="1">
    <location>
        <begin position="152"/>
        <end position="170"/>
    </location>
</feature>
<evidence type="ECO:0000313" key="4">
    <source>
        <dbReference type="WBParaSite" id="jg10912.2"/>
    </source>
</evidence>
<evidence type="ECO:0000256" key="1">
    <source>
        <dbReference type="SAM" id="MobiDB-lite"/>
    </source>
</evidence>
<sequence length="349" mass="38341">MTRKSGKALSTEPQNQPASTAAPFHHPTYFNYEQEEEVDSAAAGVTAFYSLVTPTASHQQAAVVAAQGTATLVNTRQHNTYPHLRMGNLENLISESYKFIRMADDLHDVAGYLSEMRICFIMVTVTLYVLLGIFFLKWCVQRNANRQRQLYAGANSSNRRPNYQTTDEYQNATNTTNTGQTNTDDLVSVRSDGHVGTGSMSNKTPAGTTPSYMGRNHRSQAPPSFMRHGMQHINHQTAANNHESSRSTPTTRLISNTAGPANPGNDTSGHHQPAGSAFHHHHASSHTHHPVPHIETQKPPEDTIIAAITCEQQPLKHINNSSAAGLVNLRHHRAADTRSQDSHITATDM</sequence>
<protein>
    <submittedName>
        <fullName evidence="4">Uncharacterized protein</fullName>
    </submittedName>
</protein>
<dbReference type="WBParaSite" id="jg10912.2">
    <property type="protein sequence ID" value="jg10912.2"/>
    <property type="gene ID" value="jg10912"/>
</dbReference>
<keyword evidence="2" id="KW-0812">Transmembrane</keyword>
<keyword evidence="3" id="KW-1185">Reference proteome</keyword>
<feature type="compositionally biased region" description="Polar residues" evidence="1">
    <location>
        <begin position="233"/>
        <end position="267"/>
    </location>
</feature>